<reference evidence="1" key="1">
    <citation type="submission" date="2021-05" db="EMBL/GenBank/DDBJ databases">
        <authorList>
            <person name="Alioto T."/>
            <person name="Alioto T."/>
            <person name="Gomez Garrido J."/>
        </authorList>
    </citation>
    <scope>NUCLEOTIDE SEQUENCE</scope>
</reference>
<dbReference type="AlphaFoldDB" id="A0A8D8JHW2"/>
<accession>A0A8D8JHW2</accession>
<organism evidence="1">
    <name type="scientific">Culex pipiens</name>
    <name type="common">House mosquito</name>
    <dbReference type="NCBI Taxonomy" id="7175"/>
    <lineage>
        <taxon>Eukaryota</taxon>
        <taxon>Metazoa</taxon>
        <taxon>Ecdysozoa</taxon>
        <taxon>Arthropoda</taxon>
        <taxon>Hexapoda</taxon>
        <taxon>Insecta</taxon>
        <taxon>Pterygota</taxon>
        <taxon>Neoptera</taxon>
        <taxon>Endopterygota</taxon>
        <taxon>Diptera</taxon>
        <taxon>Nematocera</taxon>
        <taxon>Culicoidea</taxon>
        <taxon>Culicidae</taxon>
        <taxon>Culicinae</taxon>
        <taxon>Culicini</taxon>
        <taxon>Culex</taxon>
        <taxon>Culex</taxon>
    </lineage>
</organism>
<sequence>MTKVSNEELKEILNLKPAFVLQFIILRFHGTRVCTSFFSEKVLFVDFTKWKQKHQSTCYANVVVTLFQNTVENPFFRKILKCSLIDGKPCAEFLSFFVEIW</sequence>
<dbReference type="EMBL" id="HBUE01291323">
    <property type="protein sequence ID" value="CAG6574100.1"/>
    <property type="molecule type" value="Transcribed_RNA"/>
</dbReference>
<evidence type="ECO:0000313" key="1">
    <source>
        <dbReference type="EMBL" id="CAG6574100.1"/>
    </source>
</evidence>
<proteinExistence type="predicted"/>
<protein>
    <submittedName>
        <fullName evidence="1">(northern house mosquito) hypothetical protein</fullName>
    </submittedName>
</protein>
<dbReference type="EMBL" id="HBUE01185626">
    <property type="protein sequence ID" value="CAG6522483.1"/>
    <property type="molecule type" value="Transcribed_RNA"/>
</dbReference>
<name>A0A8D8JHW2_CULPI</name>